<name>A0AA39XAD1_9PEZI</name>
<organism evidence="1 2">
    <name type="scientific">Bombardia bombarda</name>
    <dbReference type="NCBI Taxonomy" id="252184"/>
    <lineage>
        <taxon>Eukaryota</taxon>
        <taxon>Fungi</taxon>
        <taxon>Dikarya</taxon>
        <taxon>Ascomycota</taxon>
        <taxon>Pezizomycotina</taxon>
        <taxon>Sordariomycetes</taxon>
        <taxon>Sordariomycetidae</taxon>
        <taxon>Sordariales</taxon>
        <taxon>Lasiosphaeriaceae</taxon>
        <taxon>Bombardia</taxon>
    </lineage>
</organism>
<dbReference type="EMBL" id="JAULSR010000002">
    <property type="protein sequence ID" value="KAK0630269.1"/>
    <property type="molecule type" value="Genomic_DNA"/>
</dbReference>
<proteinExistence type="predicted"/>
<gene>
    <name evidence="1" type="ORF">B0T17DRAFT_528006</name>
</gene>
<dbReference type="Proteomes" id="UP001174934">
    <property type="component" value="Unassembled WGS sequence"/>
</dbReference>
<sequence>MVAGAAGEGQVLVPEDVPHVVDEQFLVPFLSRYPQVWSLLEQCGLDGVVLLGAWTCREVVEGDEYGEDNTSLLVEVGVVDEE</sequence>
<protein>
    <submittedName>
        <fullName evidence="1">Uncharacterized protein</fullName>
    </submittedName>
</protein>
<dbReference type="AlphaFoldDB" id="A0AA39XAD1"/>
<evidence type="ECO:0000313" key="2">
    <source>
        <dbReference type="Proteomes" id="UP001174934"/>
    </source>
</evidence>
<comment type="caution">
    <text evidence="1">The sequence shown here is derived from an EMBL/GenBank/DDBJ whole genome shotgun (WGS) entry which is preliminary data.</text>
</comment>
<accession>A0AA39XAD1</accession>
<reference evidence="1" key="1">
    <citation type="submission" date="2023-06" db="EMBL/GenBank/DDBJ databases">
        <title>Genome-scale phylogeny and comparative genomics of the fungal order Sordariales.</title>
        <authorList>
            <consortium name="Lawrence Berkeley National Laboratory"/>
            <person name="Hensen N."/>
            <person name="Bonometti L."/>
            <person name="Westerberg I."/>
            <person name="Brannstrom I.O."/>
            <person name="Guillou S."/>
            <person name="Cros-Aarteil S."/>
            <person name="Calhoun S."/>
            <person name="Haridas S."/>
            <person name="Kuo A."/>
            <person name="Mondo S."/>
            <person name="Pangilinan J."/>
            <person name="Riley R."/>
            <person name="LaButti K."/>
            <person name="Andreopoulos B."/>
            <person name="Lipzen A."/>
            <person name="Chen C."/>
            <person name="Yanf M."/>
            <person name="Daum C."/>
            <person name="Ng V."/>
            <person name="Clum A."/>
            <person name="Steindorff A."/>
            <person name="Ohm R."/>
            <person name="Martin F."/>
            <person name="Silar P."/>
            <person name="Natvig D."/>
            <person name="Lalanne C."/>
            <person name="Gautier V."/>
            <person name="Ament-velasquez S.L."/>
            <person name="Kruys A."/>
            <person name="Hutchinson M.I."/>
            <person name="Powell A.J."/>
            <person name="Barry K."/>
            <person name="Miller A.N."/>
            <person name="Grigoriev I.V."/>
            <person name="Debuchy R."/>
            <person name="Gladieux P."/>
            <person name="Thoren M.H."/>
            <person name="Johannesson H."/>
        </authorList>
    </citation>
    <scope>NUCLEOTIDE SEQUENCE</scope>
    <source>
        <strain evidence="1">SMH3391-2</strain>
    </source>
</reference>
<evidence type="ECO:0000313" key="1">
    <source>
        <dbReference type="EMBL" id="KAK0630269.1"/>
    </source>
</evidence>
<keyword evidence="2" id="KW-1185">Reference proteome</keyword>